<dbReference type="Gene3D" id="3.60.10.10">
    <property type="entry name" value="Endonuclease/exonuclease/phosphatase"/>
    <property type="match status" value="1"/>
</dbReference>
<keyword evidence="2" id="KW-1185">Reference proteome</keyword>
<evidence type="ECO:0000313" key="1">
    <source>
        <dbReference type="EMBL" id="KAK8500467.1"/>
    </source>
</evidence>
<dbReference type="SUPFAM" id="SSF56219">
    <property type="entry name" value="DNase I-like"/>
    <property type="match status" value="1"/>
</dbReference>
<dbReference type="PANTHER" id="PTHR33710:SF79">
    <property type="entry name" value="OS06G0205337 PROTEIN"/>
    <property type="match status" value="1"/>
</dbReference>
<dbReference type="EMBL" id="JBBPBM010000216">
    <property type="protein sequence ID" value="KAK8500467.1"/>
    <property type="molecule type" value="Genomic_DNA"/>
</dbReference>
<dbReference type="InterPro" id="IPR036691">
    <property type="entry name" value="Endo/exonu/phosph_ase_sf"/>
</dbReference>
<reference evidence="1 2" key="1">
    <citation type="journal article" date="2024" name="G3 (Bethesda)">
        <title>Genome assembly of Hibiscus sabdariffa L. provides insights into metabolisms of medicinal natural products.</title>
        <authorList>
            <person name="Kim T."/>
        </authorList>
    </citation>
    <scope>NUCLEOTIDE SEQUENCE [LARGE SCALE GENOMIC DNA]</scope>
    <source>
        <strain evidence="1">TK-2024</strain>
        <tissue evidence="1">Old leaves</tissue>
    </source>
</reference>
<gene>
    <name evidence="1" type="ORF">V6N12_001353</name>
</gene>
<comment type="caution">
    <text evidence="1">The sequence shown here is derived from an EMBL/GenBank/DDBJ whole genome shotgun (WGS) entry which is preliminary data.</text>
</comment>
<organism evidence="1 2">
    <name type="scientific">Hibiscus sabdariffa</name>
    <name type="common">roselle</name>
    <dbReference type="NCBI Taxonomy" id="183260"/>
    <lineage>
        <taxon>Eukaryota</taxon>
        <taxon>Viridiplantae</taxon>
        <taxon>Streptophyta</taxon>
        <taxon>Embryophyta</taxon>
        <taxon>Tracheophyta</taxon>
        <taxon>Spermatophyta</taxon>
        <taxon>Magnoliopsida</taxon>
        <taxon>eudicotyledons</taxon>
        <taxon>Gunneridae</taxon>
        <taxon>Pentapetalae</taxon>
        <taxon>rosids</taxon>
        <taxon>malvids</taxon>
        <taxon>Malvales</taxon>
        <taxon>Malvaceae</taxon>
        <taxon>Malvoideae</taxon>
        <taxon>Hibiscus</taxon>
    </lineage>
</organism>
<accession>A0ABR2B160</accession>
<dbReference type="Proteomes" id="UP001472677">
    <property type="component" value="Unassembled WGS sequence"/>
</dbReference>
<proteinExistence type="predicted"/>
<name>A0ABR2B160_9ROSI</name>
<protein>
    <submittedName>
        <fullName evidence="1">Uncharacterized protein</fullName>
    </submittedName>
</protein>
<evidence type="ECO:0000313" key="2">
    <source>
        <dbReference type="Proteomes" id="UP001472677"/>
    </source>
</evidence>
<sequence length="207" mass="23640">MSVFFSTSDSSVFGCVLASAVVLTVQKGLPMRFLDLRRLPNSLPGFFSFLLYLIVSSSDYGMHSLEYQRMDMRVPWMAMGDSNVVTSQEGEVGGNLYDRTQANWVLNFLDTCGLMDMPIQGASFTWSNQRVIDDAILERIDKIFHNIEWSSMLCNAVGVCDPAIESDHRPLICYLKDTNYKPNKEFKFEAKWLIEEDCKEVVKEVWS</sequence>
<dbReference type="PANTHER" id="PTHR33710">
    <property type="entry name" value="BNAC02G09200D PROTEIN"/>
    <property type="match status" value="1"/>
</dbReference>